<feature type="transmembrane region" description="Helical" evidence="7">
    <location>
        <begin position="607"/>
        <end position="624"/>
    </location>
</feature>
<dbReference type="AlphaFoldDB" id="A0AAW1RT97"/>
<evidence type="ECO:0000256" key="7">
    <source>
        <dbReference type="SAM" id="Phobius"/>
    </source>
</evidence>
<dbReference type="EMBL" id="JALJOU010000023">
    <property type="protein sequence ID" value="KAK9837134.1"/>
    <property type="molecule type" value="Genomic_DNA"/>
</dbReference>
<dbReference type="PROSITE" id="PS50045">
    <property type="entry name" value="SIGMA54_INTERACT_4"/>
    <property type="match status" value="1"/>
</dbReference>
<keyword evidence="10" id="KW-1185">Reference proteome</keyword>
<dbReference type="InterPro" id="IPR052378">
    <property type="entry name" value="NosR_regulator"/>
</dbReference>
<sequence>MIGLKTALCALAIDGSDGDGSYADIERRLAASEAALQAERERDAALQPYLVSAPKCGVVGTSKYADRLRRQVVAASRDPARKPVLIFGEPGLEKCNLAALVHFGSPAHAAPLIQVACDRIGGGAPELFGRGSKRGLLEFLPKGSTVVLNNAHAAPADVQALFAQLCRDGTYAPGPSSAALAPPRPQPAPRTSVGRALRSGDPAARAILADAAARNARQGAGPSVGSAHRGALRRALARVILVAERPLPALDSLAIVIKVPPLRVRPKDIAAMQAYFLRERERRMGSFTARRGGPRLALTPAALRHIESYAFPGNIAELRDLVERAAVQAGEAAPQLNADLFWFATQASDRWRINLLSRLPLLRAFLRSKLWPERINFSFTVYAFAAINAILLLGPQDRGHNFALNAFWCYWWPLSFLVYPFLGRIWCSVCPFMIYGELVQRWRLSKGVKLLKWPHVVGEKYGAWFLYALFAAILVWEQCWDLEQTAYLSSCLLLLITAGAMLFSWFFERRYWCRYLCPIGGMNGLFAKLSMTELRARQGVCGATCSTYHCYRGGPAEPPEGQETNGCPLHSHPAQLVDNRDCACPHSSVEVRLRPPAIDLWSTHTPLPAEAALLFLLLGAVYLHHLPQLCDQLGIGGEAITGPLPVHMAASVAVLGAPGLFAWALDAAGRWAPVLTLPWKTLPVPSAAGVCAGVGASAIAAVGGGASAGSGRVRGPGAGFVEMAYGYTPLVWAGTLSHYLLLLCEEAGRILPVMGTTVGLKAEATRDWPVLVADHHGGTLLAGAALSLLLTRKLAARPWAVLLPQVAGIAAFTAELWYLIV</sequence>
<dbReference type="InterPro" id="IPR058031">
    <property type="entry name" value="AAA_lid_NorR"/>
</dbReference>
<evidence type="ECO:0000313" key="9">
    <source>
        <dbReference type="EMBL" id="KAK9837134.1"/>
    </source>
</evidence>
<dbReference type="GO" id="GO:0005524">
    <property type="term" value="F:ATP binding"/>
    <property type="evidence" value="ECO:0007669"/>
    <property type="project" value="InterPro"/>
</dbReference>
<proteinExistence type="predicted"/>
<reference evidence="9 10" key="1">
    <citation type="journal article" date="2024" name="Nat. Commun.">
        <title>Phylogenomics reveals the evolutionary origins of lichenization in chlorophyte algae.</title>
        <authorList>
            <person name="Puginier C."/>
            <person name="Libourel C."/>
            <person name="Otte J."/>
            <person name="Skaloud P."/>
            <person name="Haon M."/>
            <person name="Grisel S."/>
            <person name="Petersen M."/>
            <person name="Berrin J.G."/>
            <person name="Delaux P.M."/>
            <person name="Dal Grande F."/>
            <person name="Keller J."/>
        </authorList>
    </citation>
    <scope>NUCLEOTIDE SEQUENCE [LARGE SCALE GENOMIC DNA]</scope>
    <source>
        <strain evidence="9 10">SAG 245.80</strain>
    </source>
</reference>
<keyword evidence="3" id="KW-0547">Nucleotide-binding</keyword>
<dbReference type="Proteomes" id="UP001445335">
    <property type="component" value="Unassembled WGS sequence"/>
</dbReference>
<organism evidence="9 10">
    <name type="scientific">Elliptochloris bilobata</name>
    <dbReference type="NCBI Taxonomy" id="381761"/>
    <lineage>
        <taxon>Eukaryota</taxon>
        <taxon>Viridiplantae</taxon>
        <taxon>Chlorophyta</taxon>
        <taxon>core chlorophytes</taxon>
        <taxon>Trebouxiophyceae</taxon>
        <taxon>Trebouxiophyceae incertae sedis</taxon>
        <taxon>Elliptochloris clade</taxon>
        <taxon>Elliptochloris</taxon>
    </lineage>
</organism>
<dbReference type="InterPro" id="IPR002078">
    <property type="entry name" value="Sigma_54_int"/>
</dbReference>
<keyword evidence="7" id="KW-1133">Transmembrane helix</keyword>
<gene>
    <name evidence="9" type="ORF">WJX81_005394</name>
</gene>
<comment type="caution">
    <text evidence="9">The sequence shown here is derived from an EMBL/GenBank/DDBJ whole genome shotgun (WGS) entry which is preliminary data.</text>
</comment>
<evidence type="ECO:0000256" key="4">
    <source>
        <dbReference type="ARBA" id="ARBA00022840"/>
    </source>
</evidence>
<feature type="transmembrane region" description="Helical" evidence="7">
    <location>
        <begin position="686"/>
        <end position="704"/>
    </location>
</feature>
<evidence type="ECO:0000256" key="5">
    <source>
        <dbReference type="ARBA" id="ARBA00023136"/>
    </source>
</evidence>
<dbReference type="Pfam" id="PF12801">
    <property type="entry name" value="Fer4_5"/>
    <property type="match status" value="2"/>
</dbReference>
<evidence type="ECO:0000256" key="3">
    <source>
        <dbReference type="ARBA" id="ARBA00022741"/>
    </source>
</evidence>
<feature type="transmembrane region" description="Helical" evidence="7">
    <location>
        <begin position="375"/>
        <end position="394"/>
    </location>
</feature>
<keyword evidence="4" id="KW-0067">ATP-binding</keyword>
<evidence type="ECO:0000259" key="8">
    <source>
        <dbReference type="PROSITE" id="PS50045"/>
    </source>
</evidence>
<dbReference type="Gene3D" id="3.40.50.300">
    <property type="entry name" value="P-loop containing nucleotide triphosphate hydrolases"/>
    <property type="match status" value="1"/>
</dbReference>
<keyword evidence="2" id="KW-1003">Cell membrane</keyword>
<evidence type="ECO:0000313" key="10">
    <source>
        <dbReference type="Proteomes" id="UP001445335"/>
    </source>
</evidence>
<feature type="transmembrane region" description="Helical" evidence="7">
    <location>
        <begin position="456"/>
        <end position="475"/>
    </location>
</feature>
<feature type="transmembrane region" description="Helical" evidence="7">
    <location>
        <begin position="799"/>
        <end position="820"/>
    </location>
</feature>
<feature type="region of interest" description="Disordered" evidence="6">
    <location>
        <begin position="174"/>
        <end position="196"/>
    </location>
</feature>
<dbReference type="Pfam" id="PF25601">
    <property type="entry name" value="AAA_lid_14"/>
    <property type="match status" value="1"/>
</dbReference>
<dbReference type="PANTHER" id="PTHR30224">
    <property type="entry name" value="ELECTRON TRANSPORT PROTEIN"/>
    <property type="match status" value="1"/>
</dbReference>
<dbReference type="SUPFAM" id="SSF52540">
    <property type="entry name" value="P-loop containing nucleoside triphosphate hydrolases"/>
    <property type="match status" value="1"/>
</dbReference>
<feature type="transmembrane region" description="Helical" evidence="7">
    <location>
        <begin position="644"/>
        <end position="665"/>
    </location>
</feature>
<feature type="transmembrane region" description="Helical" evidence="7">
    <location>
        <begin position="487"/>
        <end position="507"/>
    </location>
</feature>
<feature type="transmembrane region" description="Helical" evidence="7">
    <location>
        <begin position="724"/>
        <end position="744"/>
    </location>
</feature>
<protein>
    <recommendedName>
        <fullName evidence="8">Sigma-54 factor interaction domain-containing protein</fullName>
    </recommendedName>
</protein>
<dbReference type="InterPro" id="IPR027417">
    <property type="entry name" value="P-loop_NTPase"/>
</dbReference>
<dbReference type="Gene3D" id="1.10.8.60">
    <property type="match status" value="1"/>
</dbReference>
<feature type="domain" description="Sigma-54 factor interaction" evidence="8">
    <location>
        <begin position="58"/>
        <end position="327"/>
    </location>
</feature>
<feature type="transmembrane region" description="Helical" evidence="7">
    <location>
        <begin position="414"/>
        <end position="435"/>
    </location>
</feature>
<name>A0AAW1RT97_9CHLO</name>
<keyword evidence="7" id="KW-0812">Transmembrane</keyword>
<keyword evidence="5 7" id="KW-0472">Membrane</keyword>
<comment type="subcellular location">
    <subcellularLocation>
        <location evidence="1">Cell membrane</location>
    </subcellularLocation>
</comment>
<evidence type="ECO:0000256" key="6">
    <source>
        <dbReference type="SAM" id="MobiDB-lite"/>
    </source>
</evidence>
<dbReference type="GO" id="GO:0006355">
    <property type="term" value="P:regulation of DNA-templated transcription"/>
    <property type="evidence" value="ECO:0007669"/>
    <property type="project" value="InterPro"/>
</dbReference>
<accession>A0AAW1RT97</accession>
<dbReference type="GO" id="GO:0005886">
    <property type="term" value="C:plasma membrane"/>
    <property type="evidence" value="ECO:0007669"/>
    <property type="project" value="UniProtKB-SubCell"/>
</dbReference>
<evidence type="ECO:0000256" key="1">
    <source>
        <dbReference type="ARBA" id="ARBA00004236"/>
    </source>
</evidence>
<dbReference type="InterPro" id="IPR017896">
    <property type="entry name" value="4Fe4S_Fe-S-bd"/>
</dbReference>
<evidence type="ECO:0000256" key="2">
    <source>
        <dbReference type="ARBA" id="ARBA00022475"/>
    </source>
</evidence>
<dbReference type="PANTHER" id="PTHR30224:SF4">
    <property type="entry name" value="ELECTRON TRANSPORT PROTEIN YCCM-RELATED"/>
    <property type="match status" value="1"/>
</dbReference>